<accession>I1CEL3</accession>
<sequence>MFSSKLRKYIVCMVAFKVELIAYNLNEDAYKHSSISSFTDECRQVLYSKKIMAISKRLNLGTTAIHQHGAY</sequence>
<protein>
    <submittedName>
        <fullName evidence="1">Uncharacterized protein</fullName>
    </submittedName>
</protein>
<dbReference type="GeneID" id="93618569"/>
<dbReference type="RefSeq" id="XP_067522289.1">
    <property type="nucleotide sequence ID" value="XM_067666188.1"/>
</dbReference>
<organism evidence="1 2">
    <name type="scientific">Rhizopus delemar (strain RA 99-880 / ATCC MYA-4621 / FGSC 9543 / NRRL 43880)</name>
    <name type="common">Mucormycosis agent</name>
    <name type="synonym">Rhizopus arrhizus var. delemar</name>
    <dbReference type="NCBI Taxonomy" id="246409"/>
    <lineage>
        <taxon>Eukaryota</taxon>
        <taxon>Fungi</taxon>
        <taxon>Fungi incertae sedis</taxon>
        <taxon>Mucoromycota</taxon>
        <taxon>Mucoromycotina</taxon>
        <taxon>Mucoromycetes</taxon>
        <taxon>Mucorales</taxon>
        <taxon>Mucorineae</taxon>
        <taxon>Rhizopodaceae</taxon>
        <taxon>Rhizopus</taxon>
    </lineage>
</organism>
<dbReference type="VEuPathDB" id="FungiDB:RO3G_11604"/>
<name>I1CEL3_RHIO9</name>
<proteinExistence type="predicted"/>
<evidence type="ECO:0000313" key="1">
    <source>
        <dbReference type="EMBL" id="EIE86893.1"/>
    </source>
</evidence>
<reference evidence="1 2" key="1">
    <citation type="journal article" date="2009" name="PLoS Genet.">
        <title>Genomic analysis of the basal lineage fungus Rhizopus oryzae reveals a whole-genome duplication.</title>
        <authorList>
            <person name="Ma L.-J."/>
            <person name="Ibrahim A.S."/>
            <person name="Skory C."/>
            <person name="Grabherr M.G."/>
            <person name="Burger G."/>
            <person name="Butler M."/>
            <person name="Elias M."/>
            <person name="Idnurm A."/>
            <person name="Lang B.F."/>
            <person name="Sone T."/>
            <person name="Abe A."/>
            <person name="Calvo S.E."/>
            <person name="Corrochano L.M."/>
            <person name="Engels R."/>
            <person name="Fu J."/>
            <person name="Hansberg W."/>
            <person name="Kim J.-M."/>
            <person name="Kodira C.D."/>
            <person name="Koehrsen M.J."/>
            <person name="Liu B."/>
            <person name="Miranda-Saavedra D."/>
            <person name="O'Leary S."/>
            <person name="Ortiz-Castellanos L."/>
            <person name="Poulter R."/>
            <person name="Rodriguez-Romero J."/>
            <person name="Ruiz-Herrera J."/>
            <person name="Shen Y.-Q."/>
            <person name="Zeng Q."/>
            <person name="Galagan J."/>
            <person name="Birren B.W."/>
            <person name="Cuomo C.A."/>
            <person name="Wickes B.L."/>
        </authorList>
    </citation>
    <scope>NUCLEOTIDE SEQUENCE [LARGE SCALE GENOMIC DNA]</scope>
    <source>
        <strain evidence="2">RA 99-880 / ATCC MYA-4621 / FGSC 9543 / NRRL 43880</strain>
    </source>
</reference>
<dbReference type="AlphaFoldDB" id="I1CEL3"/>
<keyword evidence="2" id="KW-1185">Reference proteome</keyword>
<evidence type="ECO:0000313" key="2">
    <source>
        <dbReference type="Proteomes" id="UP000009138"/>
    </source>
</evidence>
<dbReference type="InParanoid" id="I1CEL3"/>
<dbReference type="Proteomes" id="UP000009138">
    <property type="component" value="Unassembled WGS sequence"/>
</dbReference>
<dbReference type="EMBL" id="CH476740">
    <property type="protein sequence ID" value="EIE86893.1"/>
    <property type="molecule type" value="Genomic_DNA"/>
</dbReference>
<gene>
    <name evidence="1" type="ORF">RO3G_11604</name>
</gene>